<reference evidence="1 2" key="1">
    <citation type="submission" date="2024-02" db="EMBL/GenBank/DDBJ databases">
        <title>Bacterial strain from lacustrine sediment.</title>
        <authorList>
            <person name="Petit C."/>
            <person name="Fadhlaoui K."/>
        </authorList>
    </citation>
    <scope>NUCLEOTIDE SEQUENCE [LARGE SCALE GENOMIC DNA]</scope>
    <source>
        <strain evidence="1 2">IPX-CK</strain>
    </source>
</reference>
<dbReference type="EMBL" id="CP146256">
    <property type="protein sequence ID" value="XAH75873.1"/>
    <property type="molecule type" value="Genomic_DNA"/>
</dbReference>
<evidence type="ECO:0000313" key="2">
    <source>
        <dbReference type="Proteomes" id="UP001451571"/>
    </source>
</evidence>
<name>A0ABZ3F027_9FIRM</name>
<protein>
    <submittedName>
        <fullName evidence="1">Uncharacterized protein</fullName>
    </submittedName>
</protein>
<gene>
    <name evidence="1" type="ORF">V6984_09000</name>
</gene>
<accession>A0ABZ3F027</accession>
<evidence type="ECO:0000313" key="1">
    <source>
        <dbReference type="EMBL" id="XAH75873.1"/>
    </source>
</evidence>
<proteinExistence type="predicted"/>
<sequence>MESIKYHQNGIGNEYGADHTLTNNWNPETDYENEYVNIYFRIEASGYGYPSFSFEEEDRKAFYSEVKAALQPLGWETEIDTEEWGCEYIKKGKQHLYLHPQNFSGEVLKNEVKQIAETLQKHNTFYLRWVDLYDTVYDISDSEYEEYLNGKDEEIRKALFENYGTTRTNKFYYVFDVCRSLSDKFRLRRVGLNDGRNAGTGQTIEHIGKIIDVMIQEGLLIGTGNKEGKLVRSLNKTEQKKLKINVA</sequence>
<dbReference type="Proteomes" id="UP001451571">
    <property type="component" value="Chromosome"/>
</dbReference>
<organism evidence="1 2">
    <name type="scientific">Kineothrix sedimenti</name>
    <dbReference type="NCBI Taxonomy" id="3123317"/>
    <lineage>
        <taxon>Bacteria</taxon>
        <taxon>Bacillati</taxon>
        <taxon>Bacillota</taxon>
        <taxon>Clostridia</taxon>
        <taxon>Lachnospirales</taxon>
        <taxon>Lachnospiraceae</taxon>
        <taxon>Kineothrix</taxon>
    </lineage>
</organism>
<dbReference type="RefSeq" id="WP_342759449.1">
    <property type="nucleotide sequence ID" value="NZ_CP146256.1"/>
</dbReference>
<keyword evidence="2" id="KW-1185">Reference proteome</keyword>